<proteinExistence type="inferred from homology"/>
<gene>
    <name evidence="7 9" type="primary">recO</name>
    <name evidence="9" type="ORF">D8M06_03200</name>
</gene>
<accession>A0A495ACX2</accession>
<evidence type="ECO:0000256" key="1">
    <source>
        <dbReference type="ARBA" id="ARBA00007452"/>
    </source>
</evidence>
<dbReference type="InterPro" id="IPR012340">
    <property type="entry name" value="NA-bd_OB-fold"/>
</dbReference>
<feature type="domain" description="DNA replication/recombination mediator RecO N-terminal" evidence="8">
    <location>
        <begin position="1"/>
        <end position="77"/>
    </location>
</feature>
<comment type="function">
    <text evidence="7">Involved in DNA repair and RecF pathway recombination.</text>
</comment>
<comment type="similarity">
    <text evidence="1 7">Belongs to the RecO family.</text>
</comment>
<dbReference type="InterPro" id="IPR003717">
    <property type="entry name" value="RecO"/>
</dbReference>
<dbReference type="GO" id="GO:0006302">
    <property type="term" value="P:double-strand break repair"/>
    <property type="evidence" value="ECO:0007669"/>
    <property type="project" value="TreeGrafter"/>
</dbReference>
<dbReference type="RefSeq" id="WP_121202893.1">
    <property type="nucleotide sequence ID" value="NZ_RBZP01000001.1"/>
</dbReference>
<sequence length="247" mass="28471">MLEKIDGIVMKTKDYGETHKLVTIFSKRIGKFTALARGAKKPKSRMAAVTQPFIYAQFFVYVNKGLSTIQQGEIIDSNRTIREDIIKTAYAAYLMEITDKLIEDKQPVLYTFDQLQQTMRYVSEKDEADIPVMMYELKLYKIGGFAPTVEHCVRCGRKESPFAFSFAEGGLLCRRCMHLDTESVSLSNTLVKLLYIFSEVGLERVGSISVKSENKNLLRQLLDTYYDRYGGYYLKSRKFLNQLDMFK</sequence>
<dbReference type="AlphaFoldDB" id="A0A495ACX2"/>
<dbReference type="SUPFAM" id="SSF50249">
    <property type="entry name" value="Nucleic acid-binding proteins"/>
    <property type="match status" value="1"/>
</dbReference>
<comment type="caution">
    <text evidence="9">The sequence shown here is derived from an EMBL/GenBank/DDBJ whole genome shotgun (WGS) entry which is preliminary data.</text>
</comment>
<dbReference type="GO" id="GO:0043590">
    <property type="term" value="C:bacterial nucleoid"/>
    <property type="evidence" value="ECO:0007669"/>
    <property type="project" value="TreeGrafter"/>
</dbReference>
<dbReference type="InterPro" id="IPR042242">
    <property type="entry name" value="RecO_C"/>
</dbReference>
<protein>
    <recommendedName>
        <fullName evidence="2 7">DNA repair protein RecO</fullName>
    </recommendedName>
    <alternativeName>
        <fullName evidence="6 7">Recombination protein O</fullName>
    </alternativeName>
</protein>
<dbReference type="PANTHER" id="PTHR33991">
    <property type="entry name" value="DNA REPAIR PROTEIN RECO"/>
    <property type="match status" value="1"/>
</dbReference>
<dbReference type="Proteomes" id="UP000269301">
    <property type="component" value="Unassembled WGS sequence"/>
</dbReference>
<dbReference type="HAMAP" id="MF_00201">
    <property type="entry name" value="RecO"/>
    <property type="match status" value="1"/>
</dbReference>
<reference evidence="9 10" key="1">
    <citation type="journal article" date="2016" name="Int. J. Syst. Evol. Microbiol.">
        <title>Oceanobacillus halophilus sp. nov., a novel moderately halophilic bacterium from a hypersaline lake.</title>
        <authorList>
            <person name="Amoozegar M.A."/>
            <person name="Bagheri M."/>
            <person name="Makhdoumi A."/>
            <person name="Nikou M.M."/>
            <person name="Fazeli S.A.S."/>
            <person name="Schumann P."/>
            <person name="Sproer C."/>
            <person name="Sanchez-Porro C."/>
            <person name="Ventosa A."/>
        </authorList>
    </citation>
    <scope>NUCLEOTIDE SEQUENCE [LARGE SCALE GENOMIC DNA]</scope>
    <source>
        <strain evidence="9 10">DSM 23996</strain>
    </source>
</reference>
<dbReference type="OrthoDB" id="9797083at2"/>
<dbReference type="SUPFAM" id="SSF57863">
    <property type="entry name" value="ArfGap/RecO-like zinc finger"/>
    <property type="match status" value="1"/>
</dbReference>
<dbReference type="InterPro" id="IPR037278">
    <property type="entry name" value="ARFGAP/RecO"/>
</dbReference>
<dbReference type="Pfam" id="PF02565">
    <property type="entry name" value="RecO_C"/>
    <property type="match status" value="1"/>
</dbReference>
<dbReference type="Pfam" id="PF11967">
    <property type="entry name" value="RecO_N"/>
    <property type="match status" value="1"/>
</dbReference>
<evidence type="ECO:0000313" key="9">
    <source>
        <dbReference type="EMBL" id="RKQ37819.1"/>
    </source>
</evidence>
<keyword evidence="3 7" id="KW-0227">DNA damage</keyword>
<evidence type="ECO:0000256" key="3">
    <source>
        <dbReference type="ARBA" id="ARBA00022763"/>
    </source>
</evidence>
<dbReference type="EMBL" id="RBZP01000001">
    <property type="protein sequence ID" value="RKQ37819.1"/>
    <property type="molecule type" value="Genomic_DNA"/>
</dbReference>
<organism evidence="9 10">
    <name type="scientific">Oceanobacillus halophilus</name>
    <dbReference type="NCBI Taxonomy" id="930130"/>
    <lineage>
        <taxon>Bacteria</taxon>
        <taxon>Bacillati</taxon>
        <taxon>Bacillota</taxon>
        <taxon>Bacilli</taxon>
        <taxon>Bacillales</taxon>
        <taxon>Bacillaceae</taxon>
        <taxon>Oceanobacillus</taxon>
    </lineage>
</organism>
<keyword evidence="10" id="KW-1185">Reference proteome</keyword>
<dbReference type="PANTHER" id="PTHR33991:SF1">
    <property type="entry name" value="DNA REPAIR PROTEIN RECO"/>
    <property type="match status" value="1"/>
</dbReference>
<dbReference type="Gene3D" id="2.40.50.140">
    <property type="entry name" value="Nucleic acid-binding proteins"/>
    <property type="match status" value="1"/>
</dbReference>
<evidence type="ECO:0000256" key="7">
    <source>
        <dbReference type="HAMAP-Rule" id="MF_00201"/>
    </source>
</evidence>
<evidence type="ECO:0000256" key="5">
    <source>
        <dbReference type="ARBA" id="ARBA00023204"/>
    </source>
</evidence>
<dbReference type="NCBIfam" id="TIGR00613">
    <property type="entry name" value="reco"/>
    <property type="match status" value="1"/>
</dbReference>
<evidence type="ECO:0000256" key="4">
    <source>
        <dbReference type="ARBA" id="ARBA00023172"/>
    </source>
</evidence>
<dbReference type="InterPro" id="IPR022572">
    <property type="entry name" value="DNA_rep/recomb_RecO_N"/>
</dbReference>
<keyword evidence="5 7" id="KW-0234">DNA repair</keyword>
<evidence type="ECO:0000259" key="8">
    <source>
        <dbReference type="Pfam" id="PF11967"/>
    </source>
</evidence>
<evidence type="ECO:0000256" key="6">
    <source>
        <dbReference type="ARBA" id="ARBA00033409"/>
    </source>
</evidence>
<name>A0A495ACX2_9BACI</name>
<evidence type="ECO:0000256" key="2">
    <source>
        <dbReference type="ARBA" id="ARBA00021310"/>
    </source>
</evidence>
<evidence type="ECO:0000313" key="10">
    <source>
        <dbReference type="Proteomes" id="UP000269301"/>
    </source>
</evidence>
<keyword evidence="4 7" id="KW-0233">DNA recombination</keyword>
<dbReference type="Gene3D" id="1.20.1440.120">
    <property type="entry name" value="Recombination protein O, C-terminal domain"/>
    <property type="match status" value="1"/>
</dbReference>
<dbReference type="GO" id="GO:0006310">
    <property type="term" value="P:DNA recombination"/>
    <property type="evidence" value="ECO:0007669"/>
    <property type="project" value="UniProtKB-UniRule"/>
</dbReference>